<evidence type="ECO:0000313" key="4">
    <source>
        <dbReference type="Proteomes" id="UP000228948"/>
    </source>
</evidence>
<keyword evidence="4" id="KW-1185">Reference proteome</keyword>
<dbReference type="KEGG" id="rbg:BG454_12330"/>
<dbReference type="EMBL" id="CP024899">
    <property type="protein sequence ID" value="ATX66500.1"/>
    <property type="molecule type" value="Genomic_DNA"/>
</dbReference>
<protein>
    <recommendedName>
        <fullName evidence="2">YCII-related domain-containing protein</fullName>
    </recommendedName>
</protein>
<dbReference type="OrthoDB" id="2293521at2"/>
<dbReference type="STRING" id="441209.GCA_001870665_02245"/>
<dbReference type="InterPro" id="IPR051807">
    <property type="entry name" value="Sec-metab_biosynth-assoc"/>
</dbReference>
<proteinExistence type="inferred from homology"/>
<dbReference type="PANTHER" id="PTHR33606">
    <property type="entry name" value="PROTEIN YCII"/>
    <property type="match status" value="1"/>
</dbReference>
<evidence type="ECO:0000313" key="3">
    <source>
        <dbReference type="EMBL" id="ATX66500.1"/>
    </source>
</evidence>
<evidence type="ECO:0000256" key="1">
    <source>
        <dbReference type="ARBA" id="ARBA00007689"/>
    </source>
</evidence>
<dbReference type="Pfam" id="PF03795">
    <property type="entry name" value="YCII"/>
    <property type="match status" value="1"/>
</dbReference>
<reference evidence="3 4" key="1">
    <citation type="submission" date="2017-11" db="EMBL/GenBank/DDBJ databases">
        <title>Revised Sequence and Annotation of the Rhodobaca barguzinensis strain alga05 Genome.</title>
        <authorList>
            <person name="Kopejtka K."/>
            <person name="Tomasch J.M."/>
            <person name="Bunk B."/>
            <person name="Koblizek M."/>
        </authorList>
    </citation>
    <scope>NUCLEOTIDE SEQUENCE [LARGE SCALE GENOMIC DNA]</scope>
    <source>
        <strain evidence="4">alga05</strain>
    </source>
</reference>
<evidence type="ECO:0000259" key="2">
    <source>
        <dbReference type="Pfam" id="PF03795"/>
    </source>
</evidence>
<dbReference type="InterPro" id="IPR005545">
    <property type="entry name" value="YCII"/>
</dbReference>
<name>A0A2K8KJN6_9RHOB</name>
<feature type="domain" description="YCII-related" evidence="2">
    <location>
        <begin position="3"/>
        <end position="87"/>
    </location>
</feature>
<dbReference type="PANTHER" id="PTHR33606:SF3">
    <property type="entry name" value="PROTEIN YCII"/>
    <property type="match status" value="1"/>
</dbReference>
<comment type="similarity">
    <text evidence="1">Belongs to the YciI family.</text>
</comment>
<dbReference type="RefSeq" id="WP_071481000.1">
    <property type="nucleotide sequence ID" value="NZ_CP024899.1"/>
</dbReference>
<dbReference type="AlphaFoldDB" id="A0A2K8KJN6"/>
<dbReference type="SUPFAM" id="SSF54909">
    <property type="entry name" value="Dimeric alpha+beta barrel"/>
    <property type="match status" value="1"/>
</dbReference>
<dbReference type="Gene3D" id="3.30.70.1060">
    <property type="entry name" value="Dimeric alpha+beta barrel"/>
    <property type="match status" value="1"/>
</dbReference>
<dbReference type="Proteomes" id="UP000228948">
    <property type="component" value="Chromosome"/>
</dbReference>
<organism evidence="3 4">
    <name type="scientific">Roseinatronobacter bogoriensis subsp. barguzinensis</name>
    <dbReference type="NCBI Taxonomy" id="441209"/>
    <lineage>
        <taxon>Bacteria</taxon>
        <taxon>Pseudomonadati</taxon>
        <taxon>Pseudomonadota</taxon>
        <taxon>Alphaproteobacteria</taxon>
        <taxon>Rhodobacterales</taxon>
        <taxon>Paracoccaceae</taxon>
        <taxon>Roseinatronobacter</taxon>
    </lineage>
</organism>
<gene>
    <name evidence="3" type="ORF">BG454_12330</name>
</gene>
<dbReference type="InterPro" id="IPR011008">
    <property type="entry name" value="Dimeric_a/b-barrel"/>
</dbReference>
<sequence length="91" mass="9833">MPLYMMLCTDKPGALELRKTTREAHLSYVAQTGCVAQAGPLLDDAGEMAGSLIVLDVPDIEAAKQWGAQDPYALAGLFEAVRVQEWKKVIG</sequence>
<accession>A0A2K8KJN6</accession>